<organism evidence="7 8">
    <name type="scientific">Intrasporangium oryzae NRRL B-24470</name>
    <dbReference type="NCBI Taxonomy" id="1386089"/>
    <lineage>
        <taxon>Bacteria</taxon>
        <taxon>Bacillati</taxon>
        <taxon>Actinomycetota</taxon>
        <taxon>Actinomycetes</taxon>
        <taxon>Micrococcales</taxon>
        <taxon>Intrasporangiaceae</taxon>
        <taxon>Intrasporangium</taxon>
    </lineage>
</organism>
<dbReference type="InterPro" id="IPR001034">
    <property type="entry name" value="DeoR_HTH"/>
</dbReference>
<dbReference type="Pfam" id="PF08220">
    <property type="entry name" value="HTH_DeoR"/>
    <property type="match status" value="1"/>
</dbReference>
<gene>
    <name evidence="7" type="ORF">N865_19280</name>
</gene>
<dbReference type="GO" id="GO:0003700">
    <property type="term" value="F:DNA-binding transcription factor activity"/>
    <property type="evidence" value="ECO:0007669"/>
    <property type="project" value="InterPro"/>
</dbReference>
<protein>
    <recommendedName>
        <fullName evidence="1">Lactose phosphotransferase system repressor</fullName>
    </recommendedName>
</protein>
<comment type="caution">
    <text evidence="7">The sequence shown here is derived from an EMBL/GenBank/DDBJ whole genome shotgun (WGS) entry which is preliminary data.</text>
</comment>
<dbReference type="EMBL" id="AWSA01000003">
    <property type="protein sequence ID" value="EWT03355.1"/>
    <property type="molecule type" value="Genomic_DNA"/>
</dbReference>
<dbReference type="InterPro" id="IPR036390">
    <property type="entry name" value="WH_DNA-bd_sf"/>
</dbReference>
<sequence>MYAAERQQRIIAEARRAGRVEVTALADSLGVAAETIRRDLTALERRGSLRRVHGGAIPVERLEVEPSLATRSGRLADVKRRIAARALDELPAGGSIILDAGSTTQAVAELLPPDLDLTVLTNSLAAATVLSTHPGISLYLLGGRVRGQTGAAVGEWTTTALSDVVVDVAFIGTNGLSVARGLTTPDQSEALVKRAMVAAARTCVVLTDSSKAGDDHLHRFAELADIDVVITDTDLDDDVAAEIRSAGPEVVTA</sequence>
<dbReference type="PANTHER" id="PTHR30363:SF4">
    <property type="entry name" value="GLYCEROL-3-PHOSPHATE REGULON REPRESSOR"/>
    <property type="match status" value="1"/>
</dbReference>
<keyword evidence="3" id="KW-0805">Transcription regulation</keyword>
<dbReference type="InterPro" id="IPR050313">
    <property type="entry name" value="Carb_Metab_HTH_regulators"/>
</dbReference>
<accession>W9GB97</accession>
<dbReference type="SUPFAM" id="SSF100950">
    <property type="entry name" value="NagB/RpiA/CoA transferase-like"/>
    <property type="match status" value="1"/>
</dbReference>
<keyword evidence="7" id="KW-0808">Transferase</keyword>
<dbReference type="GO" id="GO:0016740">
    <property type="term" value="F:transferase activity"/>
    <property type="evidence" value="ECO:0007669"/>
    <property type="project" value="UniProtKB-KW"/>
</dbReference>
<evidence type="ECO:0000256" key="3">
    <source>
        <dbReference type="ARBA" id="ARBA00023015"/>
    </source>
</evidence>
<evidence type="ECO:0000256" key="5">
    <source>
        <dbReference type="ARBA" id="ARBA00024937"/>
    </source>
</evidence>
<dbReference type="RefSeq" id="WP_034801047.1">
    <property type="nucleotide sequence ID" value="NZ_AWSA01000003.1"/>
</dbReference>
<dbReference type="AlphaFoldDB" id="W9GB97"/>
<evidence type="ECO:0000313" key="7">
    <source>
        <dbReference type="EMBL" id="EWT03355.1"/>
    </source>
</evidence>
<evidence type="ECO:0000256" key="2">
    <source>
        <dbReference type="ARBA" id="ARBA00022491"/>
    </source>
</evidence>
<dbReference type="PANTHER" id="PTHR30363">
    <property type="entry name" value="HTH-TYPE TRANSCRIPTIONAL REGULATOR SRLR-RELATED"/>
    <property type="match status" value="1"/>
</dbReference>
<dbReference type="STRING" id="1386089.N865_19280"/>
<dbReference type="eggNOG" id="COG1349">
    <property type="taxonomic scope" value="Bacteria"/>
</dbReference>
<dbReference type="Pfam" id="PF00455">
    <property type="entry name" value="DeoRC"/>
    <property type="match status" value="1"/>
</dbReference>
<evidence type="ECO:0000256" key="1">
    <source>
        <dbReference type="ARBA" id="ARBA00021390"/>
    </source>
</evidence>
<dbReference type="Gene3D" id="3.40.50.1360">
    <property type="match status" value="1"/>
</dbReference>
<dbReference type="SMART" id="SM00420">
    <property type="entry name" value="HTH_DEOR"/>
    <property type="match status" value="1"/>
</dbReference>
<proteinExistence type="predicted"/>
<dbReference type="InterPro" id="IPR037171">
    <property type="entry name" value="NagB/RpiA_transferase-like"/>
</dbReference>
<evidence type="ECO:0000259" key="6">
    <source>
        <dbReference type="PROSITE" id="PS51000"/>
    </source>
</evidence>
<dbReference type="SMART" id="SM01134">
    <property type="entry name" value="DeoRC"/>
    <property type="match status" value="1"/>
</dbReference>
<dbReference type="OrthoDB" id="7688673at2"/>
<keyword evidence="2" id="KW-0678">Repressor</keyword>
<dbReference type="PRINTS" id="PR00037">
    <property type="entry name" value="HTHLACR"/>
</dbReference>
<reference evidence="7 8" key="1">
    <citation type="submission" date="2013-08" db="EMBL/GenBank/DDBJ databases">
        <title>Intrasporangium oryzae NRRL B-24470.</title>
        <authorList>
            <person name="Liu H."/>
            <person name="Wang G."/>
        </authorList>
    </citation>
    <scope>NUCLEOTIDE SEQUENCE [LARGE SCALE GENOMIC DNA]</scope>
    <source>
        <strain evidence="7 8">NRRL B-24470</strain>
    </source>
</reference>
<feature type="domain" description="HTH deoR-type" evidence="6">
    <location>
        <begin position="3"/>
        <end position="58"/>
    </location>
</feature>
<name>W9GB97_9MICO</name>
<dbReference type="InterPro" id="IPR014036">
    <property type="entry name" value="DeoR-like_C"/>
</dbReference>
<dbReference type="SUPFAM" id="SSF46785">
    <property type="entry name" value="Winged helix' DNA-binding domain"/>
    <property type="match status" value="1"/>
</dbReference>
<evidence type="ECO:0000256" key="4">
    <source>
        <dbReference type="ARBA" id="ARBA00023163"/>
    </source>
</evidence>
<evidence type="ECO:0000313" key="8">
    <source>
        <dbReference type="Proteomes" id="UP000019489"/>
    </source>
</evidence>
<dbReference type="PATRIC" id="fig|1386089.3.peg.476"/>
<comment type="function">
    <text evidence="5">Repressor of the lactose catabolism operon. Galactose-6-phosphate is the inducer.</text>
</comment>
<dbReference type="PROSITE" id="PS51000">
    <property type="entry name" value="HTH_DEOR_2"/>
    <property type="match status" value="1"/>
</dbReference>
<dbReference type="Proteomes" id="UP000019489">
    <property type="component" value="Unassembled WGS sequence"/>
</dbReference>
<keyword evidence="4" id="KW-0804">Transcription</keyword>
<keyword evidence="8" id="KW-1185">Reference proteome</keyword>